<name>A0A8H9HYI8_KITAU</name>
<dbReference type="Proteomes" id="UP000610124">
    <property type="component" value="Unassembled WGS sequence"/>
</dbReference>
<dbReference type="EMBL" id="BMUB01000025">
    <property type="protein sequence ID" value="GGV01350.1"/>
    <property type="molecule type" value="Genomic_DNA"/>
</dbReference>
<dbReference type="InterPro" id="IPR011989">
    <property type="entry name" value="ARM-like"/>
</dbReference>
<comment type="caution">
    <text evidence="1">The sequence shown here is derived from an EMBL/GenBank/DDBJ whole genome shotgun (WGS) entry which is preliminary data.</text>
</comment>
<evidence type="ECO:0000313" key="2">
    <source>
        <dbReference type="Proteomes" id="UP000610124"/>
    </source>
</evidence>
<sequence length="458" mass="49781">MLAHPERAVRRAFARNRYADPAQRGRLVDDPDSLVRAALAAGPRPRLGVAGPLPDEVLETLLTAHNDDWSEQRLTADEIKEELASSGQIPQSFRRGMLQHPNPDLRAQATSLWLWLTPEQRETLLADPDPAVSETAREQSRILDPAAMEADLPEPDCHHRALLLVNYAVSRAVAERCLMQGRDLWALASNHHTPADVVARLAHDPDPEVRERVAARADLDSALLAVLSEDPDETVRTRARLQPLPRTWPQRAALDRAFGHTAECVGPVGEMFLAPGTSWYEACAASQEPRLRRVAATCAWLPGESVRRLAADPDPDVRHLLALNHPLAPPAIVLDAFTAVPRHRPYLLTLPRLPRTGLGHLLDHADAEVRALAAADRTLAEPPLRLLSDPDPGVRRAAAANPLLPLGLISSLLDAPELAEGAAANPSLPVARLHELLDRGGLPAAAPHGKAAPGRARR</sequence>
<protein>
    <recommendedName>
        <fullName evidence="3">LRV domain-containing protein</fullName>
    </recommendedName>
</protein>
<gene>
    <name evidence="1" type="ORF">GCM10010502_64910</name>
</gene>
<dbReference type="SUPFAM" id="SSF48371">
    <property type="entry name" value="ARM repeat"/>
    <property type="match status" value="1"/>
</dbReference>
<organism evidence="1 2">
    <name type="scientific">Kitasatospora aureofaciens</name>
    <name type="common">Streptomyces aureofaciens</name>
    <dbReference type="NCBI Taxonomy" id="1894"/>
    <lineage>
        <taxon>Bacteria</taxon>
        <taxon>Bacillati</taxon>
        <taxon>Actinomycetota</taxon>
        <taxon>Actinomycetes</taxon>
        <taxon>Kitasatosporales</taxon>
        <taxon>Streptomycetaceae</taxon>
        <taxon>Kitasatospora</taxon>
    </lineage>
</organism>
<dbReference type="AlphaFoldDB" id="A0A8H9HYI8"/>
<dbReference type="InterPro" id="IPR016024">
    <property type="entry name" value="ARM-type_fold"/>
</dbReference>
<accession>A0A8H9HYI8</accession>
<dbReference type="Gene3D" id="1.25.10.10">
    <property type="entry name" value="Leucine-rich Repeat Variant"/>
    <property type="match status" value="2"/>
</dbReference>
<evidence type="ECO:0000313" key="1">
    <source>
        <dbReference type="EMBL" id="GGV01350.1"/>
    </source>
</evidence>
<proteinExistence type="predicted"/>
<evidence type="ECO:0008006" key="3">
    <source>
        <dbReference type="Google" id="ProtNLM"/>
    </source>
</evidence>
<reference evidence="1" key="2">
    <citation type="submission" date="2020-09" db="EMBL/GenBank/DDBJ databases">
        <authorList>
            <person name="Sun Q."/>
            <person name="Ohkuma M."/>
        </authorList>
    </citation>
    <scope>NUCLEOTIDE SEQUENCE</scope>
    <source>
        <strain evidence="1">JCM 4434</strain>
    </source>
</reference>
<reference evidence="1" key="1">
    <citation type="journal article" date="2014" name="Int. J. Syst. Evol. Microbiol.">
        <title>Complete genome sequence of Corynebacterium casei LMG S-19264T (=DSM 44701T), isolated from a smear-ripened cheese.</title>
        <authorList>
            <consortium name="US DOE Joint Genome Institute (JGI-PGF)"/>
            <person name="Walter F."/>
            <person name="Albersmeier A."/>
            <person name="Kalinowski J."/>
            <person name="Ruckert C."/>
        </authorList>
    </citation>
    <scope>NUCLEOTIDE SEQUENCE</scope>
    <source>
        <strain evidence="1">JCM 4434</strain>
    </source>
</reference>